<dbReference type="HOGENOM" id="CLU_474627_0_0_10"/>
<dbReference type="RefSeq" id="WP_007173214.1">
    <property type="nucleotide sequence ID" value="NZ_GG704780.1"/>
</dbReference>
<dbReference type="CDD" id="cd11575">
    <property type="entry name" value="GH99_GH71_like_3"/>
    <property type="match status" value="1"/>
</dbReference>
<organism evidence="2 3">
    <name type="scientific">Hallella bergensis DSM 17361</name>
    <dbReference type="NCBI Taxonomy" id="585502"/>
    <lineage>
        <taxon>Bacteria</taxon>
        <taxon>Pseudomonadati</taxon>
        <taxon>Bacteroidota</taxon>
        <taxon>Bacteroidia</taxon>
        <taxon>Bacteroidales</taxon>
        <taxon>Prevotellaceae</taxon>
        <taxon>Hallella</taxon>
    </lineage>
</organism>
<gene>
    <name evidence="2" type="ORF">HMPREF0645_1100</name>
</gene>
<dbReference type="EMBL" id="ACKS01000045">
    <property type="protein sequence ID" value="EFA44470.1"/>
    <property type="molecule type" value="Genomic_DNA"/>
</dbReference>
<feature type="signal peptide" evidence="1">
    <location>
        <begin position="1"/>
        <end position="18"/>
    </location>
</feature>
<comment type="caution">
    <text evidence="2">The sequence shown here is derived from an EMBL/GenBank/DDBJ whole genome shotgun (WGS) entry which is preliminary data.</text>
</comment>
<dbReference type="Proteomes" id="UP000003160">
    <property type="component" value="Unassembled WGS sequence"/>
</dbReference>
<dbReference type="OrthoDB" id="976137at2"/>
<feature type="chain" id="PRO_5003026669" evidence="1">
    <location>
        <begin position="19"/>
        <end position="593"/>
    </location>
</feature>
<dbReference type="eggNOG" id="ENOG502ZAKG">
    <property type="taxonomic scope" value="Bacteria"/>
</dbReference>
<accession>D1PVW5</accession>
<dbReference type="Gene3D" id="3.20.20.80">
    <property type="entry name" value="Glycosidases"/>
    <property type="match status" value="1"/>
</dbReference>
<sequence>MKKLLTFLMLLMPLVGFSQNGKKVYVDFHGVRFTRQHDGKLGRWGLYANTEKSATGIRSLCYNADILHEETGRNNIAAAAYPSLGMQSDLDPDYIEYQILLAKTAGVDGFFIEWGFFPHENNTLLQAMLPVARKYNFEIGVNWCDGWLYYDWITKIYPQINNREAKTAYMAKCFQYLIDSVFTAPTAPIVCGRPVFYHFGPGARVDEFREVLSAVNFGEAAPVGLRRWADWGELRNDVYMPVRYSEEIKQWEQLGEVPTAWIPARVRPRDARHPQCDHYATEADLIEFMKPFRDSVWLSPNPQYVVKSGFAMPGMDNRGCAGWGRSHFYFIPRNNGQTYRDMWNFCMESADSLDMMFIASWNDFTEGHEILPTIENGNRELQTTLEYASMFKDMEADYHGLALPEKLFSLRKTAYFLTMLKADVLSQQAALDKAALNISTGKYREAETQLHQLQEQFNERMKGIKQETLTLSEFDVDIKHKQNDAEAGVEEFSITLPVKATVLFQQHYFKAYLEFDYLDRGQEFVHIGCKTNRVPKESYNTVAHFRTDDSNTWKHAKIELFWENLSFPYNKPFLFFKGRSKFRNISMVFSLYK</sequence>
<keyword evidence="1" id="KW-0732">Signal</keyword>
<evidence type="ECO:0000313" key="3">
    <source>
        <dbReference type="Proteomes" id="UP000003160"/>
    </source>
</evidence>
<proteinExistence type="predicted"/>
<reference evidence="2 3" key="1">
    <citation type="submission" date="2009-10" db="EMBL/GenBank/DDBJ databases">
        <authorList>
            <person name="Qin X."/>
            <person name="Bachman B."/>
            <person name="Battles P."/>
            <person name="Bell A."/>
            <person name="Bess C."/>
            <person name="Bickham C."/>
            <person name="Chaboub L."/>
            <person name="Chen D."/>
            <person name="Coyle M."/>
            <person name="Deiros D.R."/>
            <person name="Dinh H."/>
            <person name="Forbes L."/>
            <person name="Fowler G."/>
            <person name="Francisco L."/>
            <person name="Fu Q."/>
            <person name="Gubbala S."/>
            <person name="Hale W."/>
            <person name="Han Y."/>
            <person name="Hemphill L."/>
            <person name="Highlander S.K."/>
            <person name="Hirani K."/>
            <person name="Hogues M."/>
            <person name="Jackson L."/>
            <person name="Jakkamsetti A."/>
            <person name="Javaid M."/>
            <person name="Jiang H."/>
            <person name="Korchina V."/>
            <person name="Kovar C."/>
            <person name="Lara F."/>
            <person name="Lee S."/>
            <person name="Mata R."/>
            <person name="Mathew T."/>
            <person name="Moen C."/>
            <person name="Morales K."/>
            <person name="Munidasa M."/>
            <person name="Nazareth L."/>
            <person name="Ngo R."/>
            <person name="Nguyen L."/>
            <person name="Okwuonu G."/>
            <person name="Ongeri F."/>
            <person name="Patil S."/>
            <person name="Petrosino J."/>
            <person name="Pham C."/>
            <person name="Pham P."/>
            <person name="Pu L.-L."/>
            <person name="Puazo M."/>
            <person name="Raj R."/>
            <person name="Reid J."/>
            <person name="Rouhana J."/>
            <person name="Saada N."/>
            <person name="Shang Y."/>
            <person name="Simmons D."/>
            <person name="Thornton R."/>
            <person name="Warren J."/>
            <person name="Weissenberger G."/>
            <person name="Zhang J."/>
            <person name="Zhang L."/>
            <person name="Zhou C."/>
            <person name="Zhu D."/>
            <person name="Muzny D."/>
            <person name="Worley K."/>
            <person name="Gibbs R."/>
        </authorList>
    </citation>
    <scope>NUCLEOTIDE SEQUENCE [LARGE SCALE GENOMIC DNA]</scope>
    <source>
        <strain evidence="2 3">DSM 17361</strain>
    </source>
</reference>
<name>D1PVW5_9BACT</name>
<protein>
    <submittedName>
        <fullName evidence="2">Uncharacterized protein</fullName>
    </submittedName>
</protein>
<evidence type="ECO:0000313" key="2">
    <source>
        <dbReference type="EMBL" id="EFA44470.1"/>
    </source>
</evidence>
<evidence type="ECO:0000256" key="1">
    <source>
        <dbReference type="SAM" id="SignalP"/>
    </source>
</evidence>
<dbReference type="AlphaFoldDB" id="D1PVW5"/>
<keyword evidence="3" id="KW-1185">Reference proteome</keyword>